<evidence type="ECO:0000256" key="2">
    <source>
        <dbReference type="SAM" id="Coils"/>
    </source>
</evidence>
<comment type="similarity">
    <text evidence="1">Belongs to the UPF0751 family.</text>
</comment>
<dbReference type="AlphaFoldDB" id="A0A6C2CYJ6"/>
<dbReference type="Pfam" id="PF10087">
    <property type="entry name" value="DUF2325"/>
    <property type="match status" value="1"/>
</dbReference>
<sequence length="483" mass="52836">MAKPAARTLLAGLPTCLPALPTSRIWIGNCANCATGPVSAWSRTTREAAMCFTPESGKSDLQSLIRSEYASALVAIDMPAASAGARTQVRRPKLWDLDDKHHCPIIGTCLSMDELLRLARRFHFAAPLNDEFALHVEAVGLSRSRNPASEAIQRHLDRKYSSWLDRFAKLKSDAELRHSWRDSMVRGDVAGPLWALCTHRAASVATQQQAYADIHMLSHQVGAGQAADARRLMHLEKENLELKSGLKRELAALRRQLAAAEAGLAEQESLRTETATLQKRLQRFESGQVIVEMGQRLMALQTTHDTLVSASGRVWEVERNLKDLREDTARIAAERDSALAERDALEQLLRAMEPAGCDKPGGDDCAGCEHALTERCILYVGGRASLLAQYRQLAGRLGISLIHHDGGQEEALSRLPELIRGADAVLCPTDNISHNAYYHVKAHCKRVGKPCLFYKGGGVSGFALAVARLGRGEYSLAGSQAET</sequence>
<proteinExistence type="inferred from homology"/>
<evidence type="ECO:0000313" key="4">
    <source>
        <dbReference type="Proteomes" id="UP000389128"/>
    </source>
</evidence>
<dbReference type="EMBL" id="SDKK01000009">
    <property type="protein sequence ID" value="TYC58475.1"/>
    <property type="molecule type" value="Genomic_DNA"/>
</dbReference>
<feature type="coiled-coil region" evidence="2">
    <location>
        <begin position="243"/>
        <end position="270"/>
    </location>
</feature>
<evidence type="ECO:0000313" key="3">
    <source>
        <dbReference type="EMBL" id="TYC58475.1"/>
    </source>
</evidence>
<dbReference type="InterPro" id="IPR016772">
    <property type="entry name" value="UCP020408"/>
</dbReference>
<name>A0A6C2CYJ6_9RHOO</name>
<protein>
    <submittedName>
        <fullName evidence="3">DUF2325 domain-containing protein</fullName>
    </submittedName>
</protein>
<keyword evidence="2" id="KW-0175">Coiled coil</keyword>
<organism evidence="3 4">
    <name type="scientific">Zoogloea oleivorans</name>
    <dbReference type="NCBI Taxonomy" id="1552750"/>
    <lineage>
        <taxon>Bacteria</taxon>
        <taxon>Pseudomonadati</taxon>
        <taxon>Pseudomonadota</taxon>
        <taxon>Betaproteobacteria</taxon>
        <taxon>Rhodocyclales</taxon>
        <taxon>Zoogloeaceae</taxon>
        <taxon>Zoogloea</taxon>
    </lineage>
</organism>
<gene>
    <name evidence="3" type="ORF">ETQ85_11380</name>
</gene>
<comment type="caution">
    <text evidence="3">The sequence shown here is derived from an EMBL/GenBank/DDBJ whole genome shotgun (WGS) entry which is preliminary data.</text>
</comment>
<reference evidence="3 4" key="1">
    <citation type="submission" date="2019-01" db="EMBL/GenBank/DDBJ databases">
        <title>Zoogloea oleivorans genome sequencing and assembly.</title>
        <authorList>
            <person name="Tancsics A."/>
            <person name="Farkas M."/>
            <person name="Kriszt B."/>
            <person name="Maroti G."/>
            <person name="Horvath B."/>
        </authorList>
    </citation>
    <scope>NUCLEOTIDE SEQUENCE [LARGE SCALE GENOMIC DNA]</scope>
    <source>
        <strain evidence="3 4">Buc</strain>
    </source>
</reference>
<dbReference type="OrthoDB" id="5296275at2"/>
<dbReference type="Proteomes" id="UP000389128">
    <property type="component" value="Unassembled WGS sequence"/>
</dbReference>
<accession>A0A6C2CYJ6</accession>
<evidence type="ECO:0000256" key="1">
    <source>
        <dbReference type="ARBA" id="ARBA00007189"/>
    </source>
</evidence>
<keyword evidence="4" id="KW-1185">Reference proteome</keyword>